<feature type="compositionally biased region" description="Basic and acidic residues" evidence="1">
    <location>
        <begin position="98"/>
        <end position="108"/>
    </location>
</feature>
<evidence type="ECO:0000256" key="1">
    <source>
        <dbReference type="SAM" id="MobiDB-lite"/>
    </source>
</evidence>
<name>A0A370HHM4_9HYPH</name>
<feature type="region of interest" description="Disordered" evidence="1">
    <location>
        <begin position="60"/>
        <end position="108"/>
    </location>
</feature>
<dbReference type="EMBL" id="QQBB01000007">
    <property type="protein sequence ID" value="RDI57331.1"/>
    <property type="molecule type" value="Genomic_DNA"/>
</dbReference>
<protein>
    <submittedName>
        <fullName evidence="2">Uncharacterized protein</fullName>
    </submittedName>
</protein>
<feature type="region of interest" description="Disordered" evidence="1">
    <location>
        <begin position="1"/>
        <end position="47"/>
    </location>
</feature>
<dbReference type="Proteomes" id="UP000254925">
    <property type="component" value="Unassembled WGS sequence"/>
</dbReference>
<feature type="compositionally biased region" description="Basic and acidic residues" evidence="1">
    <location>
        <begin position="38"/>
        <end position="47"/>
    </location>
</feature>
<dbReference type="AlphaFoldDB" id="A0A370HHM4"/>
<gene>
    <name evidence="2" type="ORF">DES45_107250</name>
</gene>
<feature type="compositionally biased region" description="Basic and acidic residues" evidence="1">
    <location>
        <begin position="65"/>
        <end position="77"/>
    </location>
</feature>
<evidence type="ECO:0000313" key="2">
    <source>
        <dbReference type="EMBL" id="RDI57331.1"/>
    </source>
</evidence>
<keyword evidence="3" id="KW-1185">Reference proteome</keyword>
<evidence type="ECO:0000313" key="3">
    <source>
        <dbReference type="Proteomes" id="UP000254925"/>
    </source>
</evidence>
<reference evidence="2 3" key="1">
    <citation type="submission" date="2018-07" db="EMBL/GenBank/DDBJ databases">
        <title>Genomic Encyclopedia of Type Strains, Phase IV (KMG-IV): sequencing the most valuable type-strain genomes for metagenomic binning, comparative biology and taxonomic classification.</title>
        <authorList>
            <person name="Goeker M."/>
        </authorList>
    </citation>
    <scope>NUCLEOTIDE SEQUENCE [LARGE SCALE GENOMIC DNA]</scope>
    <source>
        <strain evidence="2 3">DSM 14364</strain>
    </source>
</reference>
<accession>A0A370HHM4</accession>
<organism evidence="2 3">
    <name type="scientific">Microvirga subterranea</name>
    <dbReference type="NCBI Taxonomy" id="186651"/>
    <lineage>
        <taxon>Bacteria</taxon>
        <taxon>Pseudomonadati</taxon>
        <taxon>Pseudomonadota</taxon>
        <taxon>Alphaproteobacteria</taxon>
        <taxon>Hyphomicrobiales</taxon>
        <taxon>Methylobacteriaceae</taxon>
        <taxon>Microvirga</taxon>
    </lineage>
</organism>
<comment type="caution">
    <text evidence="2">The sequence shown here is derived from an EMBL/GenBank/DDBJ whole genome shotgun (WGS) entry which is preliminary data.</text>
</comment>
<feature type="region of interest" description="Disordered" evidence="1">
    <location>
        <begin position="173"/>
        <end position="202"/>
    </location>
</feature>
<proteinExistence type="predicted"/>
<sequence length="202" mass="21867">MKKPWRKARAGEKPCKPSWWIGSARSRTKTPFPHVRSRHDPWSRGDVHTTIGTKVWQAPCTGLEADPRPGPADRQDDTGGLAKITGERARGPLAADLEQSRGARGDPARRVVGEVKSRMALRTVLSGVTGSAGPRGAADGRRPVGGRVCDRLRSQGLSPGLLSNAAAYRLPRDCVRPHGSRRLPSAPSGTGQTRYSPAWHEY</sequence>